<sequence length="273" mass="28555">MKYQWLADGKPIAGATDATFTPTAAQKGAKITVQATYDDQANHHEAPISTATQPVSDSGSTPPPQPQNQAPTDIQLSETQIIEGKDGATVGKLTTTDPDAGDQHTYKVSDDRFEVTADGTLKLKDGKHLDYATEKTVTLQITSDDGYGGSYNKTFTLNVQDDPNYPTPNPQPPTPPGTNHEGTVSITGEAKVGETLTATVNDDDGVPANVTYQWLANGVAIAGATGSSYQLTAAEAGKTISVRATYTDNAQHSEAPTSAATTPVVDPANPNPQ</sequence>
<feature type="region of interest" description="Disordered" evidence="1">
    <location>
        <begin position="245"/>
        <end position="273"/>
    </location>
</feature>
<evidence type="ECO:0000313" key="3">
    <source>
        <dbReference type="Proteomes" id="UP000004870"/>
    </source>
</evidence>
<gene>
    <name evidence="2" type="ORF">HMPREF0198_2185</name>
</gene>
<dbReference type="Gene3D" id="2.60.40.60">
    <property type="entry name" value="Cadherins"/>
    <property type="match status" value="1"/>
</dbReference>
<dbReference type="GO" id="GO:0005509">
    <property type="term" value="F:calcium ion binding"/>
    <property type="evidence" value="ECO:0007669"/>
    <property type="project" value="InterPro"/>
</dbReference>
<dbReference type="Gene3D" id="2.60.40.2700">
    <property type="match status" value="2"/>
</dbReference>
<evidence type="ECO:0000313" key="2">
    <source>
        <dbReference type="EMBL" id="EEV87653.1"/>
    </source>
</evidence>
<dbReference type="AlphaFoldDB" id="C8NCF7"/>
<dbReference type="EMBL" id="ACKY01000116">
    <property type="protein sequence ID" value="EEV87653.1"/>
    <property type="molecule type" value="Genomic_DNA"/>
</dbReference>
<comment type="caution">
    <text evidence="2">The sequence shown here is derived from an EMBL/GenBank/DDBJ whole genome shotgun (WGS) entry which is preliminary data.</text>
</comment>
<proteinExistence type="predicted"/>
<dbReference type="SUPFAM" id="SSF49313">
    <property type="entry name" value="Cadherin-like"/>
    <property type="match status" value="1"/>
</dbReference>
<dbReference type="CDD" id="cd11304">
    <property type="entry name" value="Cadherin_repeat"/>
    <property type="match status" value="1"/>
</dbReference>
<feature type="compositionally biased region" description="Pro residues" evidence="1">
    <location>
        <begin position="165"/>
        <end position="176"/>
    </location>
</feature>
<organism evidence="2 3">
    <name type="scientific">Cardiobacterium hominis (strain ATCC 15826 / DSM 8339 / NCTC 10426 / 6573)</name>
    <dbReference type="NCBI Taxonomy" id="638300"/>
    <lineage>
        <taxon>Bacteria</taxon>
        <taxon>Pseudomonadati</taxon>
        <taxon>Pseudomonadota</taxon>
        <taxon>Gammaproteobacteria</taxon>
        <taxon>Cardiobacteriales</taxon>
        <taxon>Cardiobacteriaceae</taxon>
        <taxon>Cardiobacterium</taxon>
    </lineage>
</organism>
<accession>C8NCF7</accession>
<protein>
    <recommendedName>
        <fullName evidence="4">Cadherin domain-containing protein</fullName>
    </recommendedName>
</protein>
<dbReference type="Proteomes" id="UP000004870">
    <property type="component" value="Unassembled WGS sequence"/>
</dbReference>
<dbReference type="GO" id="GO:0016020">
    <property type="term" value="C:membrane"/>
    <property type="evidence" value="ECO:0007669"/>
    <property type="project" value="InterPro"/>
</dbReference>
<feature type="region of interest" description="Disordered" evidence="1">
    <location>
        <begin position="161"/>
        <end position="184"/>
    </location>
</feature>
<feature type="compositionally biased region" description="Polar residues" evidence="1">
    <location>
        <begin position="49"/>
        <end position="60"/>
    </location>
</feature>
<dbReference type="InterPro" id="IPR015919">
    <property type="entry name" value="Cadherin-like_sf"/>
</dbReference>
<dbReference type="HOGENOM" id="CLU_951569_0_0_6"/>
<feature type="non-terminal residue" evidence="2">
    <location>
        <position position="273"/>
    </location>
</feature>
<feature type="region of interest" description="Disordered" evidence="1">
    <location>
        <begin position="35"/>
        <end position="105"/>
    </location>
</feature>
<keyword evidence="3" id="KW-1185">Reference proteome</keyword>
<reference evidence="2 3" key="1">
    <citation type="submission" date="2009-08" db="EMBL/GenBank/DDBJ databases">
        <authorList>
            <person name="Qin X."/>
            <person name="Bachman B."/>
            <person name="Battles P."/>
            <person name="Bell A."/>
            <person name="Bess C."/>
            <person name="Bickham C."/>
            <person name="Chaboub L."/>
            <person name="Chen D."/>
            <person name="Coyle M."/>
            <person name="Deiros D.R."/>
            <person name="Dinh H."/>
            <person name="Forbes L."/>
            <person name="Fowler G."/>
            <person name="Francisco L."/>
            <person name="Fu Q."/>
            <person name="Gubbala S."/>
            <person name="Hale W."/>
            <person name="Han Y."/>
            <person name="Hemphill L."/>
            <person name="Highlander S.K."/>
            <person name="Hirani K."/>
            <person name="Hogues M."/>
            <person name="Jackson L."/>
            <person name="Jakkamsetti A."/>
            <person name="Javaid M."/>
            <person name="Jiang H."/>
            <person name="Korchina V."/>
            <person name="Kovar C."/>
            <person name="Lara F."/>
            <person name="Lee S."/>
            <person name="Mata R."/>
            <person name="Mathew T."/>
            <person name="Moen C."/>
            <person name="Morales K."/>
            <person name="Munidasa M."/>
            <person name="Nazareth L."/>
            <person name="Ngo R."/>
            <person name="Nguyen L."/>
            <person name="Okwuonu G."/>
            <person name="Ongeri F."/>
            <person name="Patil S."/>
            <person name="Petrosino J."/>
            <person name="Pham C."/>
            <person name="Pham P."/>
            <person name="Pu L.-L."/>
            <person name="Puazo M."/>
            <person name="Raj R."/>
            <person name="Reid J."/>
            <person name="Rouhana J."/>
            <person name="Saada N."/>
            <person name="Shang Y."/>
            <person name="Simmons D."/>
            <person name="Thornton R."/>
            <person name="Warren J."/>
            <person name="Weissenberger G."/>
            <person name="Zhang J."/>
            <person name="Zhang L."/>
            <person name="Zhou C."/>
            <person name="Zhu D."/>
            <person name="Muzny D."/>
            <person name="Worley K."/>
            <person name="Gibbs R."/>
        </authorList>
    </citation>
    <scope>NUCLEOTIDE SEQUENCE [LARGE SCALE GENOMIC DNA]</scope>
    <source>
        <strain evidence="3">ATCC 15826 / DSM 8339 / NCTC 10426 / 6573</strain>
    </source>
</reference>
<evidence type="ECO:0008006" key="4">
    <source>
        <dbReference type="Google" id="ProtNLM"/>
    </source>
</evidence>
<name>C8NCF7_CARH6</name>
<feature type="compositionally biased region" description="Polar residues" evidence="1">
    <location>
        <begin position="245"/>
        <end position="261"/>
    </location>
</feature>
<evidence type="ECO:0000256" key="1">
    <source>
        <dbReference type="SAM" id="MobiDB-lite"/>
    </source>
</evidence>